<dbReference type="InterPro" id="IPR050208">
    <property type="entry name" value="MHC_class-I_related"/>
</dbReference>
<dbReference type="GO" id="GO:0030884">
    <property type="term" value="F:exogenous lipid antigen binding"/>
    <property type="evidence" value="ECO:0007669"/>
    <property type="project" value="TreeGrafter"/>
</dbReference>
<dbReference type="PANTHER" id="PTHR16675">
    <property type="entry name" value="MHC CLASS I-RELATED"/>
    <property type="match status" value="1"/>
</dbReference>
<protein>
    <submittedName>
        <fullName evidence="1">Uncharacterized protein</fullName>
    </submittedName>
</protein>
<reference evidence="1" key="1">
    <citation type="submission" date="2020-02" db="EMBL/GenBank/DDBJ databases">
        <authorList>
            <person name="Enbody D E."/>
            <person name="Pettersson E M."/>
        </authorList>
    </citation>
    <scope>NUCLEOTIDE SEQUENCE [LARGE SCALE GENOMIC DNA]</scope>
</reference>
<dbReference type="Gene3D" id="3.30.500.10">
    <property type="entry name" value="MHC class I-like antigen recognition-like"/>
    <property type="match status" value="2"/>
</dbReference>
<dbReference type="SMART" id="SM00407">
    <property type="entry name" value="IGc1"/>
    <property type="match status" value="1"/>
</dbReference>
<dbReference type="PANTHER" id="PTHR16675:SF160">
    <property type="entry name" value="T-CELL SURFACE GLYCOPROTEIN CD1A"/>
    <property type="match status" value="1"/>
</dbReference>
<dbReference type="InterPro" id="IPR003006">
    <property type="entry name" value="Ig/MHC_CS"/>
</dbReference>
<dbReference type="GO" id="GO:0048006">
    <property type="term" value="P:antigen processing and presentation, endogenous lipid antigen via MHC class Ib"/>
    <property type="evidence" value="ECO:0007669"/>
    <property type="project" value="TreeGrafter"/>
</dbReference>
<dbReference type="InterPro" id="IPR013783">
    <property type="entry name" value="Ig-like_fold"/>
</dbReference>
<evidence type="ECO:0000313" key="1">
    <source>
        <dbReference type="Ensembl" id="ENSCPVP00000015543.1"/>
    </source>
</evidence>
<dbReference type="InterPro" id="IPR011161">
    <property type="entry name" value="MHC_I-like_Ag-recog"/>
</dbReference>
<evidence type="ECO:0000313" key="2">
    <source>
        <dbReference type="Proteomes" id="UP000694382"/>
    </source>
</evidence>
<dbReference type="Ensembl" id="ENSCPVT00000016231.2">
    <property type="protein sequence ID" value="ENSCPVP00000015543.1"/>
    <property type="gene ID" value="ENSCPVG00000011364.2"/>
</dbReference>
<dbReference type="GO" id="GO:0009897">
    <property type="term" value="C:external side of plasma membrane"/>
    <property type="evidence" value="ECO:0007669"/>
    <property type="project" value="TreeGrafter"/>
</dbReference>
<dbReference type="GO" id="GO:0030883">
    <property type="term" value="F:endogenous lipid antigen binding"/>
    <property type="evidence" value="ECO:0007669"/>
    <property type="project" value="TreeGrafter"/>
</dbReference>
<keyword evidence="2" id="KW-1185">Reference proteome</keyword>
<dbReference type="Gene3D" id="2.60.40.10">
    <property type="entry name" value="Immunoglobulins"/>
    <property type="match status" value="1"/>
</dbReference>
<dbReference type="InterPro" id="IPR036179">
    <property type="entry name" value="Ig-like_dom_sf"/>
</dbReference>
<dbReference type="AlphaFoldDB" id="A0A8C3QB15"/>
<accession>A0A8C3QB15</accession>
<organism evidence="1 2">
    <name type="scientific">Geospiza parvula</name>
    <name type="common">Small tree-finch</name>
    <name type="synonym">Camarhynchus parvulus</name>
    <dbReference type="NCBI Taxonomy" id="87175"/>
    <lineage>
        <taxon>Eukaryota</taxon>
        <taxon>Metazoa</taxon>
        <taxon>Chordata</taxon>
        <taxon>Craniata</taxon>
        <taxon>Vertebrata</taxon>
        <taxon>Euteleostomi</taxon>
        <taxon>Archelosauria</taxon>
        <taxon>Archosauria</taxon>
        <taxon>Dinosauria</taxon>
        <taxon>Saurischia</taxon>
        <taxon>Theropoda</taxon>
        <taxon>Coelurosauria</taxon>
        <taxon>Aves</taxon>
        <taxon>Neognathae</taxon>
        <taxon>Neoaves</taxon>
        <taxon>Telluraves</taxon>
        <taxon>Australaves</taxon>
        <taxon>Passeriformes</taxon>
        <taxon>Thraupidae</taxon>
        <taxon>Camarhynchus</taxon>
    </lineage>
</organism>
<dbReference type="Proteomes" id="UP000694382">
    <property type="component" value="Chromosome 12"/>
</dbReference>
<dbReference type="PROSITE" id="PS50835">
    <property type="entry name" value="IG_LIKE"/>
    <property type="match status" value="1"/>
</dbReference>
<dbReference type="SUPFAM" id="SSF54452">
    <property type="entry name" value="MHC antigen-recognition domain"/>
    <property type="match status" value="1"/>
</dbReference>
<dbReference type="InterPro" id="IPR007110">
    <property type="entry name" value="Ig-like_dom"/>
</dbReference>
<dbReference type="InterPro" id="IPR011162">
    <property type="entry name" value="MHC_I/II-like_Ag-recog"/>
</dbReference>
<dbReference type="Pfam" id="PF07654">
    <property type="entry name" value="C1-set"/>
    <property type="match status" value="1"/>
</dbReference>
<dbReference type="GO" id="GO:0005615">
    <property type="term" value="C:extracellular space"/>
    <property type="evidence" value="ECO:0007669"/>
    <property type="project" value="TreeGrafter"/>
</dbReference>
<dbReference type="InterPro" id="IPR003597">
    <property type="entry name" value="Ig_C1-set"/>
</dbReference>
<dbReference type="GO" id="GO:0071723">
    <property type="term" value="F:lipopeptide binding"/>
    <property type="evidence" value="ECO:0007669"/>
    <property type="project" value="TreeGrafter"/>
</dbReference>
<dbReference type="PROSITE" id="PS00290">
    <property type="entry name" value="IG_MHC"/>
    <property type="match status" value="1"/>
</dbReference>
<dbReference type="SUPFAM" id="SSF48726">
    <property type="entry name" value="Immunoglobulin"/>
    <property type="match status" value="1"/>
</dbReference>
<reference evidence="1" key="2">
    <citation type="submission" date="2025-08" db="UniProtKB">
        <authorList>
            <consortium name="Ensembl"/>
        </authorList>
    </citation>
    <scope>IDENTIFICATION</scope>
</reference>
<name>A0A8C3QB15_GEOPR</name>
<dbReference type="GO" id="GO:0006955">
    <property type="term" value="P:immune response"/>
    <property type="evidence" value="ECO:0007669"/>
    <property type="project" value="TreeGrafter"/>
</dbReference>
<sequence>MQSPCCCLLSLLLYLFFLSGTWANLEVPSPPCQPLSHAGTFTVRLLQTTTFQNTSFADTEGLGLLEDIELGSLDKHTWSIRFCQPWVRPALPREGNPSPSRNLSLLFAPPDPFVVQCTAGCMLYPNRTSLAFGYVGYNGQDFLSFDTKNFTWTLSQDTELSQYVQSFLQNYTALSELVETLFNDTCVDDMEVLLHYGRAALERQELPVATVFAHTPSLDQLLLVCHVTGFYPRPISVAWLRDGQEVPPGPVLNTSTILPNADLTYQLRSVLAVAPRDGHSYVCRVRHHSLGTRSLLIPWGNSEVVVITGLMARLLAAMAVGAMSVLWVWRQRSVPVCPMEGSERGEKEML</sequence>
<reference evidence="1" key="3">
    <citation type="submission" date="2025-09" db="UniProtKB">
        <authorList>
            <consortium name="Ensembl"/>
        </authorList>
    </citation>
    <scope>IDENTIFICATION</scope>
</reference>
<dbReference type="Pfam" id="PF16497">
    <property type="entry name" value="MHC_I_3"/>
    <property type="match status" value="1"/>
</dbReference>
<dbReference type="InterPro" id="IPR037055">
    <property type="entry name" value="MHC_I-like_Ag-recog_sf"/>
</dbReference>
<dbReference type="GO" id="GO:0048007">
    <property type="term" value="P:antigen processing and presentation, exogenous lipid antigen via MHC class Ib"/>
    <property type="evidence" value="ECO:0007669"/>
    <property type="project" value="TreeGrafter"/>
</dbReference>
<dbReference type="GO" id="GO:0001916">
    <property type="term" value="P:positive regulation of T cell mediated cytotoxicity"/>
    <property type="evidence" value="ECO:0007669"/>
    <property type="project" value="TreeGrafter"/>
</dbReference>
<proteinExistence type="predicted"/>